<accession>A0A0E9U105</accession>
<proteinExistence type="predicted"/>
<reference evidence="1" key="2">
    <citation type="journal article" date="2015" name="Fish Shellfish Immunol.">
        <title>Early steps in the European eel (Anguilla anguilla)-Vibrio vulnificus interaction in the gills: Role of the RtxA13 toxin.</title>
        <authorList>
            <person name="Callol A."/>
            <person name="Pajuelo D."/>
            <person name="Ebbesson L."/>
            <person name="Teles M."/>
            <person name="MacKenzie S."/>
            <person name="Amaro C."/>
        </authorList>
    </citation>
    <scope>NUCLEOTIDE SEQUENCE</scope>
</reference>
<organism evidence="1">
    <name type="scientific">Anguilla anguilla</name>
    <name type="common">European freshwater eel</name>
    <name type="synonym">Muraena anguilla</name>
    <dbReference type="NCBI Taxonomy" id="7936"/>
    <lineage>
        <taxon>Eukaryota</taxon>
        <taxon>Metazoa</taxon>
        <taxon>Chordata</taxon>
        <taxon>Craniata</taxon>
        <taxon>Vertebrata</taxon>
        <taxon>Euteleostomi</taxon>
        <taxon>Actinopterygii</taxon>
        <taxon>Neopterygii</taxon>
        <taxon>Teleostei</taxon>
        <taxon>Anguilliformes</taxon>
        <taxon>Anguillidae</taxon>
        <taxon>Anguilla</taxon>
    </lineage>
</organism>
<reference evidence="1" key="1">
    <citation type="submission" date="2014-11" db="EMBL/GenBank/DDBJ databases">
        <authorList>
            <person name="Amaro Gonzalez C."/>
        </authorList>
    </citation>
    <scope>NUCLEOTIDE SEQUENCE</scope>
</reference>
<evidence type="ECO:0000313" key="1">
    <source>
        <dbReference type="EMBL" id="JAH58673.1"/>
    </source>
</evidence>
<dbReference type="EMBL" id="GBXM01049904">
    <property type="protein sequence ID" value="JAH58673.1"/>
    <property type="molecule type" value="Transcribed_RNA"/>
</dbReference>
<sequence>MCKDKVAWCSNCS</sequence>
<name>A0A0E9U105_ANGAN</name>
<protein>
    <submittedName>
        <fullName evidence="1">Uncharacterized protein</fullName>
    </submittedName>
</protein>